<dbReference type="InterPro" id="IPR035906">
    <property type="entry name" value="MetI-like_sf"/>
</dbReference>
<feature type="transmembrane region" description="Helical" evidence="7">
    <location>
        <begin position="91"/>
        <end position="112"/>
    </location>
</feature>
<evidence type="ECO:0000256" key="4">
    <source>
        <dbReference type="ARBA" id="ARBA00022692"/>
    </source>
</evidence>
<evidence type="ECO:0000256" key="5">
    <source>
        <dbReference type="ARBA" id="ARBA00022989"/>
    </source>
</evidence>
<name>A0A9Y2MQH2_9PSEU</name>
<keyword evidence="10" id="KW-1185">Reference proteome</keyword>
<evidence type="ECO:0000256" key="6">
    <source>
        <dbReference type="ARBA" id="ARBA00023136"/>
    </source>
</evidence>
<proteinExistence type="inferred from homology"/>
<dbReference type="CDD" id="cd06261">
    <property type="entry name" value="TM_PBP2"/>
    <property type="match status" value="1"/>
</dbReference>
<feature type="transmembrane region" description="Helical" evidence="7">
    <location>
        <begin position="124"/>
        <end position="143"/>
    </location>
</feature>
<dbReference type="Proteomes" id="UP001236014">
    <property type="component" value="Chromosome"/>
</dbReference>
<keyword evidence="6 7" id="KW-0472">Membrane</keyword>
<dbReference type="PANTHER" id="PTHR30151">
    <property type="entry name" value="ALKANE SULFONATE ABC TRANSPORTER-RELATED, MEMBRANE SUBUNIT"/>
    <property type="match status" value="1"/>
</dbReference>
<dbReference type="KEGG" id="acab:QRX50_38585"/>
<dbReference type="Pfam" id="PF00528">
    <property type="entry name" value="BPD_transp_1"/>
    <property type="match status" value="1"/>
</dbReference>
<dbReference type="SUPFAM" id="SSF161098">
    <property type="entry name" value="MetI-like"/>
    <property type="match status" value="1"/>
</dbReference>
<comment type="subcellular location">
    <subcellularLocation>
        <location evidence="1 7">Cell membrane</location>
        <topology evidence="1 7">Multi-pass membrane protein</topology>
    </subcellularLocation>
</comment>
<evidence type="ECO:0000313" key="10">
    <source>
        <dbReference type="Proteomes" id="UP001236014"/>
    </source>
</evidence>
<evidence type="ECO:0000313" key="9">
    <source>
        <dbReference type="EMBL" id="WIX77260.1"/>
    </source>
</evidence>
<keyword evidence="2 7" id="KW-0813">Transport</keyword>
<dbReference type="PROSITE" id="PS50928">
    <property type="entry name" value="ABC_TM1"/>
    <property type="match status" value="1"/>
</dbReference>
<dbReference type="PANTHER" id="PTHR30151:SF0">
    <property type="entry name" value="ABC TRANSPORTER PERMEASE PROTEIN MJ0413-RELATED"/>
    <property type="match status" value="1"/>
</dbReference>
<sequence length="282" mass="30795">MSAVISPAPVSVRPLRTAAVVAGRFVLRFGLLAVLCWVWQRATEAAANPYFPTPLQILDRMRTLWFDGPASHLWTSAPLWTDVAPSLVRMLIGWLGGSLLGAAIGVSAGAFPTVRRMVDPAAQFLRALPTPAILPVFLIVFGANDVMRVLVIAFGCTWPVLLNAMQATGAIDPVARDTARTLRLGPRRRLVQVDLCYATPAILAGMRVGLALALVLMVLSEWVVATSGLGFFLVDSQRHFEFAGMWAAMVALGVLGYVFNTVFTALERRALRWHRHSRARHD</sequence>
<comment type="similarity">
    <text evidence="7">Belongs to the binding-protein-dependent transport system permease family.</text>
</comment>
<reference evidence="9 10" key="1">
    <citation type="submission" date="2023-06" db="EMBL/GenBank/DDBJ databases">
        <authorList>
            <person name="Oyuntsetseg B."/>
            <person name="Kim S.B."/>
        </authorList>
    </citation>
    <scope>NUCLEOTIDE SEQUENCE [LARGE SCALE GENOMIC DNA]</scope>
    <source>
        <strain evidence="9 10">2-15</strain>
    </source>
</reference>
<evidence type="ECO:0000256" key="2">
    <source>
        <dbReference type="ARBA" id="ARBA00022448"/>
    </source>
</evidence>
<accession>A0A9Y2MQH2</accession>
<feature type="transmembrane region" description="Helical" evidence="7">
    <location>
        <begin position="195"/>
        <end position="223"/>
    </location>
</feature>
<keyword evidence="3" id="KW-1003">Cell membrane</keyword>
<dbReference type="InterPro" id="IPR000515">
    <property type="entry name" value="MetI-like"/>
</dbReference>
<keyword evidence="4 7" id="KW-0812">Transmembrane</keyword>
<feature type="transmembrane region" description="Helical" evidence="7">
    <location>
        <begin position="149"/>
        <end position="174"/>
    </location>
</feature>
<dbReference type="AlphaFoldDB" id="A0A9Y2MQH2"/>
<dbReference type="RefSeq" id="WP_285968001.1">
    <property type="nucleotide sequence ID" value="NZ_CP127294.1"/>
</dbReference>
<dbReference type="GO" id="GO:0055085">
    <property type="term" value="P:transmembrane transport"/>
    <property type="evidence" value="ECO:0007669"/>
    <property type="project" value="InterPro"/>
</dbReference>
<evidence type="ECO:0000256" key="7">
    <source>
        <dbReference type="RuleBase" id="RU363032"/>
    </source>
</evidence>
<evidence type="ECO:0000256" key="3">
    <source>
        <dbReference type="ARBA" id="ARBA00022475"/>
    </source>
</evidence>
<organism evidence="9 10">
    <name type="scientific">Amycolatopsis carbonis</name>
    <dbReference type="NCBI Taxonomy" id="715471"/>
    <lineage>
        <taxon>Bacteria</taxon>
        <taxon>Bacillati</taxon>
        <taxon>Actinomycetota</taxon>
        <taxon>Actinomycetes</taxon>
        <taxon>Pseudonocardiales</taxon>
        <taxon>Pseudonocardiaceae</taxon>
        <taxon>Amycolatopsis</taxon>
    </lineage>
</organism>
<feature type="transmembrane region" description="Helical" evidence="7">
    <location>
        <begin position="243"/>
        <end position="266"/>
    </location>
</feature>
<feature type="domain" description="ABC transmembrane type-1" evidence="8">
    <location>
        <begin position="83"/>
        <end position="267"/>
    </location>
</feature>
<dbReference type="GO" id="GO:0005886">
    <property type="term" value="C:plasma membrane"/>
    <property type="evidence" value="ECO:0007669"/>
    <property type="project" value="UniProtKB-SubCell"/>
</dbReference>
<protein>
    <submittedName>
        <fullName evidence="9">ABC transporter permease</fullName>
    </submittedName>
</protein>
<dbReference type="EMBL" id="CP127294">
    <property type="protein sequence ID" value="WIX77260.1"/>
    <property type="molecule type" value="Genomic_DNA"/>
</dbReference>
<keyword evidence="5 7" id="KW-1133">Transmembrane helix</keyword>
<feature type="transmembrane region" description="Helical" evidence="7">
    <location>
        <begin position="21"/>
        <end position="40"/>
    </location>
</feature>
<gene>
    <name evidence="9" type="ORF">QRX50_38585</name>
</gene>
<evidence type="ECO:0000256" key="1">
    <source>
        <dbReference type="ARBA" id="ARBA00004651"/>
    </source>
</evidence>
<dbReference type="Gene3D" id="1.10.3720.10">
    <property type="entry name" value="MetI-like"/>
    <property type="match status" value="1"/>
</dbReference>
<evidence type="ECO:0000259" key="8">
    <source>
        <dbReference type="PROSITE" id="PS50928"/>
    </source>
</evidence>